<feature type="domain" description="PASTA" evidence="2">
    <location>
        <begin position="30"/>
        <end position="95"/>
    </location>
</feature>
<evidence type="ECO:0000259" key="2">
    <source>
        <dbReference type="PROSITE" id="PS51178"/>
    </source>
</evidence>
<comment type="caution">
    <text evidence="3">The sequence shown here is derived from an EMBL/GenBank/DDBJ whole genome shotgun (WGS) entry which is preliminary data.</text>
</comment>
<dbReference type="CDD" id="cd06577">
    <property type="entry name" value="PASTA_pknB"/>
    <property type="match status" value="3"/>
</dbReference>
<organism evidence="3 4">
    <name type="scientific">Dethiosulfovibrio marinus</name>
    <dbReference type="NCBI Taxonomy" id="133532"/>
    <lineage>
        <taxon>Bacteria</taxon>
        <taxon>Thermotogati</taxon>
        <taxon>Synergistota</taxon>
        <taxon>Synergistia</taxon>
        <taxon>Synergistales</taxon>
        <taxon>Dethiosulfovibrionaceae</taxon>
        <taxon>Dethiosulfovibrio</taxon>
    </lineage>
</organism>
<dbReference type="SUPFAM" id="SSF54184">
    <property type="entry name" value="Penicillin-binding protein 2x (pbp-2x), c-terminal domain"/>
    <property type="match status" value="1"/>
</dbReference>
<evidence type="ECO:0000313" key="3">
    <source>
        <dbReference type="EMBL" id="MCF4142894.1"/>
    </source>
</evidence>
<dbReference type="Pfam" id="PF03793">
    <property type="entry name" value="PASTA"/>
    <property type="match status" value="3"/>
</dbReference>
<feature type="compositionally biased region" description="Polar residues" evidence="1">
    <location>
        <begin position="221"/>
        <end position="237"/>
    </location>
</feature>
<feature type="region of interest" description="Disordered" evidence="1">
    <location>
        <begin position="207"/>
        <end position="332"/>
    </location>
</feature>
<dbReference type="SMART" id="SM00740">
    <property type="entry name" value="PASTA"/>
    <property type="match status" value="3"/>
</dbReference>
<dbReference type="InterPro" id="IPR005543">
    <property type="entry name" value="PASTA_dom"/>
</dbReference>
<dbReference type="EMBL" id="JAKGUD010000008">
    <property type="protein sequence ID" value="MCF4142894.1"/>
    <property type="molecule type" value="Genomic_DNA"/>
</dbReference>
<dbReference type="Proteomes" id="UP001200430">
    <property type="component" value="Unassembled WGS sequence"/>
</dbReference>
<protein>
    <submittedName>
        <fullName evidence="3">PASTA domain-containing protein</fullName>
    </submittedName>
</protein>
<feature type="compositionally biased region" description="Polar residues" evidence="1">
    <location>
        <begin position="308"/>
        <end position="319"/>
    </location>
</feature>
<name>A0ABS9ENY4_9BACT</name>
<feature type="domain" description="PASTA" evidence="2">
    <location>
        <begin position="96"/>
        <end position="162"/>
    </location>
</feature>
<dbReference type="PROSITE" id="PS51178">
    <property type="entry name" value="PASTA"/>
    <property type="match status" value="3"/>
</dbReference>
<accession>A0ABS9ENY4</accession>
<reference evidence="3 4" key="1">
    <citation type="submission" date="2022-01" db="EMBL/GenBank/DDBJ databases">
        <title>Dethiosulfovibrio faecalis sp. nov., a novel proteolytic, non-sulfur-reducing bacterium isolated from a marine aquaculture solid waste bioreactor.</title>
        <authorList>
            <person name="Grabowski S."/>
            <person name="Apolinario E."/>
            <person name="Schneider N."/>
            <person name="Marshall C.W."/>
            <person name="Sowers K.R."/>
        </authorList>
    </citation>
    <scope>NUCLEOTIDE SEQUENCE [LARGE SCALE GENOMIC DNA]</scope>
    <source>
        <strain evidence="3 4">DSM 12537</strain>
    </source>
</reference>
<proteinExistence type="predicted"/>
<gene>
    <name evidence="3" type="ORF">L2W38_08685</name>
</gene>
<keyword evidence="4" id="KW-1185">Reference proteome</keyword>
<dbReference type="RefSeq" id="WP_236099610.1">
    <property type="nucleotide sequence ID" value="NZ_JAKGUD010000008.1"/>
</dbReference>
<evidence type="ECO:0000313" key="4">
    <source>
        <dbReference type="Proteomes" id="UP001200430"/>
    </source>
</evidence>
<feature type="compositionally biased region" description="Polar residues" evidence="1">
    <location>
        <begin position="248"/>
        <end position="257"/>
    </location>
</feature>
<dbReference type="Gene3D" id="3.30.10.20">
    <property type="match status" value="3"/>
</dbReference>
<evidence type="ECO:0000256" key="1">
    <source>
        <dbReference type="SAM" id="MobiDB-lite"/>
    </source>
</evidence>
<feature type="compositionally biased region" description="Low complexity" evidence="1">
    <location>
        <begin position="260"/>
        <end position="279"/>
    </location>
</feature>
<feature type="domain" description="PASTA" evidence="2">
    <location>
        <begin position="163"/>
        <end position="234"/>
    </location>
</feature>
<sequence>MKKVIRLSLVLVLLAILGSAGAVFYLVFFGGESVVVPPMVGASVLDAVDMVERMGLQVRVDQEESLEPRGTVVAQWPQSGVKVNSEKIIILKVSKGGYKKALPDLRGMEFSRATAKLQELEFLLGDVIRVVNDKPSGVVVAQNPAAPVMISRTRPVALLVSMGPEKSSSGRIVVPDVLGKDEESARKLVAQSGLSVSVEYVYTQSSPPGMAISLRPKAGTSLPSGGNVTVKVSTMRQSAKPPRPAENDSPTVSTSPAEITVPGSTTQPGTQTTVSTQPSKPSSGGARIVVVPGEDASGPRPAPAPDEGQSQQEPAQQRPETPPVTSEPGKTAKIRYQVPPLTKPLQLKIEIIDKKGARTLVEKEVSGGEYVSLDGNYVGEAAVTIYLGGEFVWQDRYR</sequence>